<reference evidence="3 4" key="1">
    <citation type="submission" date="2019-03" db="EMBL/GenBank/DDBJ databases">
        <title>Genomics of glacier-inhabiting Cryobacterium strains.</title>
        <authorList>
            <person name="Liu Q."/>
            <person name="Xin Y.-H."/>
        </authorList>
    </citation>
    <scope>NUCLEOTIDE SEQUENCE [LARGE SCALE GENOMIC DNA]</scope>
    <source>
        <strain evidence="3 4">RHLS22-1</strain>
    </source>
</reference>
<feature type="transmembrane region" description="Helical" evidence="2">
    <location>
        <begin position="308"/>
        <end position="329"/>
    </location>
</feature>
<organism evidence="3 4">
    <name type="scientific">Cryobacterium adonitolivorans</name>
    <dbReference type="NCBI Taxonomy" id="1259189"/>
    <lineage>
        <taxon>Bacteria</taxon>
        <taxon>Bacillati</taxon>
        <taxon>Actinomycetota</taxon>
        <taxon>Actinomycetes</taxon>
        <taxon>Micrococcales</taxon>
        <taxon>Microbacteriaceae</taxon>
        <taxon>Cryobacterium</taxon>
    </lineage>
</organism>
<dbReference type="PANTHER" id="PTHR36844">
    <property type="entry name" value="PROTEASE PRSW"/>
    <property type="match status" value="1"/>
</dbReference>
<feature type="region of interest" description="Disordered" evidence="1">
    <location>
        <begin position="1"/>
        <end position="111"/>
    </location>
</feature>
<feature type="transmembrane region" description="Helical" evidence="2">
    <location>
        <begin position="131"/>
        <end position="153"/>
    </location>
</feature>
<keyword evidence="3" id="KW-0378">Hydrolase</keyword>
<dbReference type="OrthoDB" id="9785431at2"/>
<evidence type="ECO:0000256" key="2">
    <source>
        <dbReference type="SAM" id="Phobius"/>
    </source>
</evidence>
<feature type="transmembrane region" description="Helical" evidence="2">
    <location>
        <begin position="336"/>
        <end position="362"/>
    </location>
</feature>
<dbReference type="GO" id="GO:0006508">
    <property type="term" value="P:proteolysis"/>
    <property type="evidence" value="ECO:0007669"/>
    <property type="project" value="UniProtKB-KW"/>
</dbReference>
<sequence>MNWPSKRASRDDMARYRSAKTGSSTLPRADAPTGPDRWERVGGIAASGELVEVVTPQDWHAHRPTGSGNRTPPSGPDRERKLPGSNRSGPRKLAGMTLDPTGRPLAVPRQDTPIQTPVWSSPVRRTNLSTIVWASIGIVVAALALLLVLVYLSTFLGPGALLVCLLLALVPLTLVVLAVRWIDRWEPEPRPALWFAFLWGAGVSIVTALVFDLGVQIVVATSGVARPAGDFTAAAIQAPLVEESAKGFGILLLFWVIRGQFNGPIDGVVYAAMIAAGFAFSENIQYFGVAMLDGGLGDLGVTFLLRGVISPFAHVLFTACTGLAIGLAARRASGSSYLGAVFIGLAAAVLLHAVWNGAFFFLTDDASLVGYYFLVQVPMFLGAILVVVMLRRKEEALTVQRLGDYAAVGWFTPAEVAMLATPRGRRQARAWAHGQPQERRLAMNRFILDATRLASVRQRLVNAQLHPSRRGGAAARAGGTPDQVEEARLLGLLMSDRAAVID</sequence>
<protein>
    <submittedName>
        <fullName evidence="3">PrsW family intramembrane metalloprotease</fullName>
    </submittedName>
</protein>
<evidence type="ECO:0000256" key="1">
    <source>
        <dbReference type="SAM" id="MobiDB-lite"/>
    </source>
</evidence>
<keyword evidence="4" id="KW-1185">Reference proteome</keyword>
<dbReference type="Proteomes" id="UP000297907">
    <property type="component" value="Unassembled WGS sequence"/>
</dbReference>
<dbReference type="Pfam" id="PF13367">
    <property type="entry name" value="PrsW-protease"/>
    <property type="match status" value="1"/>
</dbReference>
<comment type="caution">
    <text evidence="3">The sequence shown here is derived from an EMBL/GenBank/DDBJ whole genome shotgun (WGS) entry which is preliminary data.</text>
</comment>
<keyword evidence="3" id="KW-0482">Metalloprotease</keyword>
<keyword evidence="2" id="KW-1133">Transmembrane helix</keyword>
<feature type="transmembrane region" description="Helical" evidence="2">
    <location>
        <begin position="268"/>
        <end position="288"/>
    </location>
</feature>
<keyword evidence="2" id="KW-0812">Transmembrane</keyword>
<keyword evidence="3" id="KW-0645">Protease</keyword>
<dbReference type="EMBL" id="SOFL01000022">
    <property type="protein sequence ID" value="TFC03517.1"/>
    <property type="molecule type" value="Genomic_DNA"/>
</dbReference>
<dbReference type="InterPro" id="IPR026898">
    <property type="entry name" value="PrsW"/>
</dbReference>
<evidence type="ECO:0000313" key="3">
    <source>
        <dbReference type="EMBL" id="TFC03517.1"/>
    </source>
</evidence>
<feature type="transmembrane region" description="Helical" evidence="2">
    <location>
        <begin position="231"/>
        <end position="256"/>
    </location>
</feature>
<feature type="transmembrane region" description="Helical" evidence="2">
    <location>
        <begin position="191"/>
        <end position="211"/>
    </location>
</feature>
<keyword evidence="2" id="KW-0472">Membrane</keyword>
<dbReference type="PANTHER" id="PTHR36844:SF1">
    <property type="entry name" value="PROTEASE PRSW"/>
    <property type="match status" value="1"/>
</dbReference>
<gene>
    <name evidence="3" type="ORF">E3O42_06605</name>
</gene>
<name>A0A4R8W7V4_9MICO</name>
<accession>A0A4R8W7V4</accession>
<evidence type="ECO:0000313" key="4">
    <source>
        <dbReference type="Proteomes" id="UP000297907"/>
    </source>
</evidence>
<dbReference type="GO" id="GO:0008237">
    <property type="term" value="F:metallopeptidase activity"/>
    <property type="evidence" value="ECO:0007669"/>
    <property type="project" value="UniProtKB-KW"/>
</dbReference>
<dbReference type="AlphaFoldDB" id="A0A4R8W7V4"/>
<proteinExistence type="predicted"/>
<feature type="transmembrane region" description="Helical" evidence="2">
    <location>
        <begin position="159"/>
        <end position="179"/>
    </location>
</feature>
<feature type="transmembrane region" description="Helical" evidence="2">
    <location>
        <begin position="368"/>
        <end position="390"/>
    </location>
</feature>